<proteinExistence type="predicted"/>
<dbReference type="Proteomes" id="UP000789739">
    <property type="component" value="Unassembled WGS sequence"/>
</dbReference>
<dbReference type="OrthoDB" id="270318at2759"/>
<dbReference type="EMBL" id="CAJVPI010002046">
    <property type="protein sequence ID" value="CAG8634291.1"/>
    <property type="molecule type" value="Genomic_DNA"/>
</dbReference>
<comment type="caution">
    <text evidence="1">The sequence shown here is derived from an EMBL/GenBank/DDBJ whole genome shotgun (WGS) entry which is preliminary data.</text>
</comment>
<gene>
    <name evidence="1" type="ORF">PBRASI_LOCUS9420</name>
</gene>
<keyword evidence="2" id="KW-1185">Reference proteome</keyword>
<feature type="non-terminal residue" evidence="1">
    <location>
        <position position="316"/>
    </location>
</feature>
<dbReference type="AlphaFoldDB" id="A0A9N9GTY6"/>
<evidence type="ECO:0000313" key="1">
    <source>
        <dbReference type="EMBL" id="CAG8634291.1"/>
    </source>
</evidence>
<sequence>MKTSTEYDPIAYKPPNNYLDKLAPEIKVEIILHLSTPIPLAQCSRAWHTTVNSPVTKSKWLISRFGKTHALFHAVRMGEPFINVDVVERLFAQKAHISRYFIQRVMLGFGKYDSRLIDLKLAHNIRPSKIRSPWASNLSFDVFSRILKEGHDRFDGNDIPVRGNDMELFYYLSAGPLVISEARKRLEENINEIERLITTFRFAPFPPRPKIRKHNIGNTESRPVNFNDYPPTDGYENVRRLNVIARAILLHPKLVNVWKKNDYYEIVDDVNDLVMQGSLLILYPPTPTAGWVKPGLDQVVKQLNDLQNIGFKLTDG</sequence>
<evidence type="ECO:0000313" key="2">
    <source>
        <dbReference type="Proteomes" id="UP000789739"/>
    </source>
</evidence>
<reference evidence="1" key="1">
    <citation type="submission" date="2021-06" db="EMBL/GenBank/DDBJ databases">
        <authorList>
            <person name="Kallberg Y."/>
            <person name="Tangrot J."/>
            <person name="Rosling A."/>
        </authorList>
    </citation>
    <scope>NUCLEOTIDE SEQUENCE</scope>
    <source>
        <strain evidence="1">BR232B</strain>
    </source>
</reference>
<name>A0A9N9GTY6_9GLOM</name>
<organism evidence="1 2">
    <name type="scientific">Paraglomus brasilianum</name>
    <dbReference type="NCBI Taxonomy" id="144538"/>
    <lineage>
        <taxon>Eukaryota</taxon>
        <taxon>Fungi</taxon>
        <taxon>Fungi incertae sedis</taxon>
        <taxon>Mucoromycota</taxon>
        <taxon>Glomeromycotina</taxon>
        <taxon>Glomeromycetes</taxon>
        <taxon>Paraglomerales</taxon>
        <taxon>Paraglomeraceae</taxon>
        <taxon>Paraglomus</taxon>
    </lineage>
</organism>
<accession>A0A9N9GTY6</accession>
<protein>
    <submittedName>
        <fullName evidence="1">3566_t:CDS:1</fullName>
    </submittedName>
</protein>